<evidence type="ECO:0000313" key="2">
    <source>
        <dbReference type="EMBL" id="MBB4172800.1"/>
    </source>
</evidence>
<dbReference type="InterPro" id="IPR021253">
    <property type="entry name" value="ZrgA-like"/>
</dbReference>
<gene>
    <name evidence="2" type="ORF">GGR93_000561</name>
</gene>
<dbReference type="RefSeq" id="WP_241461312.1">
    <property type="nucleotide sequence ID" value="NZ_JACIFU010000001.1"/>
</dbReference>
<name>A0A7W6M5E2_9RHOB</name>
<protein>
    <recommendedName>
        <fullName evidence="4">DUF2796 domain-containing protein</fullName>
    </recommendedName>
</protein>
<dbReference type="Pfam" id="PF10986">
    <property type="entry name" value="ZrgA"/>
    <property type="match status" value="1"/>
</dbReference>
<feature type="compositionally biased region" description="Basic and acidic residues" evidence="1">
    <location>
        <begin position="150"/>
        <end position="178"/>
    </location>
</feature>
<reference evidence="2 3" key="1">
    <citation type="submission" date="2020-08" db="EMBL/GenBank/DDBJ databases">
        <title>Genomic Encyclopedia of Type Strains, Phase IV (KMG-IV): sequencing the most valuable type-strain genomes for metagenomic binning, comparative biology and taxonomic classification.</title>
        <authorList>
            <person name="Goeker M."/>
        </authorList>
    </citation>
    <scope>NUCLEOTIDE SEQUENCE [LARGE SCALE GENOMIC DNA]</scope>
    <source>
        <strain evidence="2 3">DSM 101015</strain>
    </source>
</reference>
<dbReference type="Proteomes" id="UP000565745">
    <property type="component" value="Unassembled WGS sequence"/>
</dbReference>
<feature type="region of interest" description="Disordered" evidence="1">
    <location>
        <begin position="143"/>
        <end position="178"/>
    </location>
</feature>
<keyword evidence="3" id="KW-1185">Reference proteome</keyword>
<accession>A0A7W6M5E2</accession>
<evidence type="ECO:0000256" key="1">
    <source>
        <dbReference type="SAM" id="MobiDB-lite"/>
    </source>
</evidence>
<organism evidence="2 3">
    <name type="scientific">Sulfitobacter noctilucicola</name>
    <dbReference type="NCBI Taxonomy" id="1342301"/>
    <lineage>
        <taxon>Bacteria</taxon>
        <taxon>Pseudomonadati</taxon>
        <taxon>Pseudomonadota</taxon>
        <taxon>Alphaproteobacteria</taxon>
        <taxon>Rhodobacterales</taxon>
        <taxon>Roseobacteraceae</taxon>
        <taxon>Sulfitobacter</taxon>
    </lineage>
</organism>
<dbReference type="AlphaFoldDB" id="A0A7W6M5E2"/>
<sequence length="239" mass="26329">MRHVSVETFALSFAKSNPLTTAKRAQLNRQSAPEGITEMLKFTPVALLILTASHVSAEETRQEGSHEHGVGELNIAFEGNEIGIELHAPGADIVGFEYVATSDEDRSKVSAAVATLARPLDLFALPAEAGCTVVTATASLEAEHDEDDHEEHAHHDEHEDHDHGEEDHAEHENEESHAEFHAAYTLSCAYPAEVTKIDFVYFDTFPNALELEVQVISDRGASMFEVERDVPTLDLRNMF</sequence>
<comment type="caution">
    <text evidence="2">The sequence shown here is derived from an EMBL/GenBank/DDBJ whole genome shotgun (WGS) entry which is preliminary data.</text>
</comment>
<dbReference type="EMBL" id="JACIFU010000001">
    <property type="protein sequence ID" value="MBB4172800.1"/>
    <property type="molecule type" value="Genomic_DNA"/>
</dbReference>
<evidence type="ECO:0000313" key="3">
    <source>
        <dbReference type="Proteomes" id="UP000565745"/>
    </source>
</evidence>
<proteinExistence type="predicted"/>
<evidence type="ECO:0008006" key="4">
    <source>
        <dbReference type="Google" id="ProtNLM"/>
    </source>
</evidence>